<protein>
    <submittedName>
        <fullName evidence="1">Uncharacterized protein</fullName>
    </submittedName>
</protein>
<proteinExistence type="predicted"/>
<gene>
    <name evidence="1" type="ORF">AOZ06_08330</name>
</gene>
<dbReference type="AlphaFoldDB" id="A0A0N9HXH5"/>
<dbReference type="STRING" id="860235.AOZ06_08330"/>
<organism evidence="1 2">
    <name type="scientific">Kibdelosporangium phytohabitans</name>
    <dbReference type="NCBI Taxonomy" id="860235"/>
    <lineage>
        <taxon>Bacteria</taxon>
        <taxon>Bacillati</taxon>
        <taxon>Actinomycetota</taxon>
        <taxon>Actinomycetes</taxon>
        <taxon>Pseudonocardiales</taxon>
        <taxon>Pseudonocardiaceae</taxon>
        <taxon>Kibdelosporangium</taxon>
    </lineage>
</organism>
<sequence>MISVPTSTAHHVDESLRLAHSAEACSRTNGATPRRARPVEVQISTSEYKISPLKKAARELLGYPHPRRVPRGVYVEQAIGISTDEFTRAKDSGVRYLRNVFPLIELGWDRTRCADYLAERGFGETVKSACVGCLMWNLSWLRCLLMITVR</sequence>
<accession>A0A0N9HXH5</accession>
<name>A0A0N9HXH5_9PSEU</name>
<evidence type="ECO:0000313" key="1">
    <source>
        <dbReference type="EMBL" id="ALG06933.1"/>
    </source>
</evidence>
<dbReference type="KEGG" id="kphy:AOZ06_08330"/>
<reference evidence="1 2" key="1">
    <citation type="submission" date="2015-07" db="EMBL/GenBank/DDBJ databases">
        <title>Genome sequencing of Kibdelosporangium phytohabitans.</title>
        <authorList>
            <person name="Qin S."/>
            <person name="Xing K."/>
        </authorList>
    </citation>
    <scope>NUCLEOTIDE SEQUENCE [LARGE SCALE GENOMIC DNA]</scope>
    <source>
        <strain evidence="1 2">KLBMP1111</strain>
    </source>
</reference>
<dbReference type="Proteomes" id="UP000063699">
    <property type="component" value="Chromosome"/>
</dbReference>
<keyword evidence="2" id="KW-1185">Reference proteome</keyword>
<evidence type="ECO:0000313" key="2">
    <source>
        <dbReference type="Proteomes" id="UP000063699"/>
    </source>
</evidence>
<dbReference type="EMBL" id="CP012752">
    <property type="protein sequence ID" value="ALG06933.1"/>
    <property type="molecule type" value="Genomic_DNA"/>
</dbReference>